<feature type="transmembrane region" description="Helical" evidence="6">
    <location>
        <begin position="326"/>
        <end position="344"/>
    </location>
</feature>
<comment type="caution">
    <text evidence="7">The sequence shown here is derived from an EMBL/GenBank/DDBJ whole genome shotgun (WGS) entry which is preliminary data.</text>
</comment>
<proteinExistence type="inferred from homology"/>
<name>A0A0C2R7U5_9BACL</name>
<keyword evidence="8" id="KW-1185">Reference proteome</keyword>
<dbReference type="Proteomes" id="UP000031972">
    <property type="component" value="Unassembled WGS sequence"/>
</dbReference>
<feature type="transmembrane region" description="Helical" evidence="6">
    <location>
        <begin position="350"/>
        <end position="371"/>
    </location>
</feature>
<feature type="transmembrane region" description="Helical" evidence="6">
    <location>
        <begin position="416"/>
        <end position="434"/>
    </location>
</feature>
<dbReference type="Pfam" id="PF02133">
    <property type="entry name" value="Transp_cyt_pur"/>
    <property type="match status" value="1"/>
</dbReference>
<evidence type="ECO:0000256" key="6">
    <source>
        <dbReference type="SAM" id="Phobius"/>
    </source>
</evidence>
<feature type="transmembrane region" description="Helical" evidence="6">
    <location>
        <begin position="146"/>
        <end position="167"/>
    </location>
</feature>
<comment type="similarity">
    <text evidence="2">Belongs to the purine-cytosine permease (2.A.39) family.</text>
</comment>
<feature type="transmembrane region" description="Helical" evidence="6">
    <location>
        <begin position="118"/>
        <end position="140"/>
    </location>
</feature>
<dbReference type="GO" id="GO:0015209">
    <property type="term" value="F:cytosine transmembrane transporter activity"/>
    <property type="evidence" value="ECO:0007669"/>
    <property type="project" value="InterPro"/>
</dbReference>
<keyword evidence="5 6" id="KW-0472">Membrane</keyword>
<keyword evidence="4 6" id="KW-1133">Transmembrane helix</keyword>
<feature type="transmembrane region" description="Helical" evidence="6">
    <location>
        <begin position="60"/>
        <end position="83"/>
    </location>
</feature>
<evidence type="ECO:0000256" key="4">
    <source>
        <dbReference type="ARBA" id="ARBA00022989"/>
    </source>
</evidence>
<feature type="transmembrane region" description="Helical" evidence="6">
    <location>
        <begin position="243"/>
        <end position="265"/>
    </location>
</feature>
<dbReference type="EMBL" id="JXRR01000017">
    <property type="protein sequence ID" value="KIL46320.1"/>
    <property type="molecule type" value="Genomic_DNA"/>
</dbReference>
<keyword evidence="3 6" id="KW-0812">Transmembrane</keyword>
<dbReference type="InterPro" id="IPR030191">
    <property type="entry name" value="CodB"/>
</dbReference>
<dbReference type="Gene3D" id="1.10.4160.10">
    <property type="entry name" value="Hydantoin permease"/>
    <property type="match status" value="1"/>
</dbReference>
<feature type="transmembrane region" description="Helical" evidence="6">
    <location>
        <begin position="285"/>
        <end position="305"/>
    </location>
</feature>
<comment type="subcellular location">
    <subcellularLocation>
        <location evidence="1">Membrane</location>
        <topology evidence="1">Multi-pass membrane protein</topology>
    </subcellularLocation>
</comment>
<evidence type="ECO:0000256" key="5">
    <source>
        <dbReference type="ARBA" id="ARBA00023136"/>
    </source>
</evidence>
<dbReference type="GO" id="GO:0005886">
    <property type="term" value="C:plasma membrane"/>
    <property type="evidence" value="ECO:0007669"/>
    <property type="project" value="TreeGrafter"/>
</dbReference>
<protein>
    <submittedName>
        <fullName evidence="7">Cytosine permease</fullName>
    </submittedName>
</protein>
<organism evidence="7 8">
    <name type="scientific">Jeotgalibacillus campisalis</name>
    <dbReference type="NCBI Taxonomy" id="220754"/>
    <lineage>
        <taxon>Bacteria</taxon>
        <taxon>Bacillati</taxon>
        <taxon>Bacillota</taxon>
        <taxon>Bacilli</taxon>
        <taxon>Bacillales</taxon>
        <taxon>Caryophanaceae</taxon>
        <taxon>Jeotgalibacillus</taxon>
    </lineage>
</organism>
<feature type="transmembrane region" description="Helical" evidence="6">
    <location>
        <begin position="32"/>
        <end position="54"/>
    </location>
</feature>
<reference evidence="7 8" key="1">
    <citation type="submission" date="2015-01" db="EMBL/GenBank/DDBJ databases">
        <title>Jeotgalibacillus campisalis genome sequencing.</title>
        <authorList>
            <person name="Goh K.M."/>
            <person name="Chan K.-G."/>
            <person name="Yaakop A.S."/>
            <person name="Ee R."/>
            <person name="Gan H.M."/>
            <person name="Chan C.S."/>
        </authorList>
    </citation>
    <scope>NUCLEOTIDE SEQUENCE [LARGE SCALE GENOMIC DNA]</scope>
    <source>
        <strain evidence="7 8">SF-57</strain>
    </source>
</reference>
<feature type="transmembrane region" description="Helical" evidence="6">
    <location>
        <begin position="174"/>
        <end position="191"/>
    </location>
</feature>
<dbReference type="PANTHER" id="PTHR30569">
    <property type="entry name" value="CYTOSINE TRANSPORTER CODB"/>
    <property type="match status" value="1"/>
</dbReference>
<feature type="transmembrane region" description="Helical" evidence="6">
    <location>
        <begin position="391"/>
        <end position="410"/>
    </location>
</feature>
<dbReference type="InterPro" id="IPR001248">
    <property type="entry name" value="Pur-cyt_permease"/>
</dbReference>
<evidence type="ECO:0000313" key="7">
    <source>
        <dbReference type="EMBL" id="KIL46320.1"/>
    </source>
</evidence>
<feature type="transmembrane region" description="Helical" evidence="6">
    <location>
        <begin position="211"/>
        <end position="231"/>
    </location>
</feature>
<dbReference type="AlphaFoldDB" id="A0A0C2R7U5"/>
<accession>A0A0C2R7U5</accession>
<dbReference type="RefSeq" id="WP_041060078.1">
    <property type="nucleotide sequence ID" value="NZ_JXRR01000017.1"/>
</dbReference>
<evidence type="ECO:0000313" key="8">
    <source>
        <dbReference type="Proteomes" id="UP000031972"/>
    </source>
</evidence>
<evidence type="ECO:0000256" key="1">
    <source>
        <dbReference type="ARBA" id="ARBA00004141"/>
    </source>
</evidence>
<dbReference type="PATRIC" id="fig|220754.4.peg.3007"/>
<evidence type="ECO:0000256" key="3">
    <source>
        <dbReference type="ARBA" id="ARBA00022692"/>
    </source>
</evidence>
<sequence length="440" mass="47460">MQRMNKQPRIEIERFGLEAIPTAQKQTKWFEYAGIQLAFSVNTGNVLVPALAVLTGGLSVGWAVTSTILGAVLAFLLVSLLSLPGARYGLPAQFVIRTMIGTRLSRYFASPIRSLTSLYWFSVQTIGGSMVFISLLTPITGVSIPLWLIAPILSAGMAVLALIGFDAVKKATKWFLPILFLGQGAMIYLILTHSFSASSSIFETGDFHFTSFFFFSSLAFVQYVSGVSASSDMTRYAKSPKQAFWGVLAGNAAGFVLTAFLGTLYAAALGSLNPFASAGELTDSYLLLAIIATGALVSMISINLSNAYTGGYSLLNAFPALGRIKSAVLFGAAATLLSFFPIIVEQAEQYISMLGAAVIPLSAIIVFDFIFIKKGRILEIDLRSLSSGKNVINFEALLTAIIFIPVYLIIPSSFSPGFIVFLLAGFTYSALKYHRFKKRN</sequence>
<evidence type="ECO:0000256" key="2">
    <source>
        <dbReference type="ARBA" id="ARBA00008974"/>
    </source>
</evidence>
<dbReference type="OrthoDB" id="2446947at2"/>
<dbReference type="PANTHER" id="PTHR30569:SF0">
    <property type="entry name" value="CYTOSINE PERMEASE"/>
    <property type="match status" value="1"/>
</dbReference>
<gene>
    <name evidence="7" type="ORF">KR50_29950</name>
</gene>